<name>T1HS35_RHOPR</name>
<dbReference type="InParanoid" id="T1HS35"/>
<dbReference type="Proteomes" id="UP000015103">
    <property type="component" value="Unassembled WGS sequence"/>
</dbReference>
<organism evidence="2 3">
    <name type="scientific">Rhodnius prolixus</name>
    <name type="common">Triatomid bug</name>
    <dbReference type="NCBI Taxonomy" id="13249"/>
    <lineage>
        <taxon>Eukaryota</taxon>
        <taxon>Metazoa</taxon>
        <taxon>Ecdysozoa</taxon>
        <taxon>Arthropoda</taxon>
        <taxon>Hexapoda</taxon>
        <taxon>Insecta</taxon>
        <taxon>Pterygota</taxon>
        <taxon>Neoptera</taxon>
        <taxon>Paraneoptera</taxon>
        <taxon>Hemiptera</taxon>
        <taxon>Heteroptera</taxon>
        <taxon>Panheteroptera</taxon>
        <taxon>Cimicomorpha</taxon>
        <taxon>Reduviidae</taxon>
        <taxon>Triatominae</taxon>
        <taxon>Rhodnius</taxon>
    </lineage>
</organism>
<protein>
    <submittedName>
        <fullName evidence="2">Uncharacterized protein</fullName>
    </submittedName>
</protein>
<dbReference type="VEuPathDB" id="VectorBase:RPRC006855"/>
<keyword evidence="3" id="KW-1185">Reference proteome</keyword>
<feature type="region of interest" description="Disordered" evidence="1">
    <location>
        <begin position="185"/>
        <end position="210"/>
    </location>
</feature>
<evidence type="ECO:0000313" key="3">
    <source>
        <dbReference type="Proteomes" id="UP000015103"/>
    </source>
</evidence>
<dbReference type="HOGENOM" id="CLU_529270_0_0_1"/>
<evidence type="ECO:0000313" key="2">
    <source>
        <dbReference type="EnsemblMetazoa" id="RPRC006855-PA"/>
    </source>
</evidence>
<dbReference type="EMBL" id="ACPB03003323">
    <property type="status" value="NOT_ANNOTATED_CDS"/>
    <property type="molecule type" value="Genomic_DNA"/>
</dbReference>
<feature type="compositionally biased region" description="Basic and acidic residues" evidence="1">
    <location>
        <begin position="199"/>
        <end position="210"/>
    </location>
</feature>
<reference evidence="2" key="1">
    <citation type="submission" date="2015-05" db="UniProtKB">
        <authorList>
            <consortium name="EnsemblMetazoa"/>
        </authorList>
    </citation>
    <scope>IDENTIFICATION</scope>
</reference>
<dbReference type="EnsemblMetazoa" id="RPRC006855-RA">
    <property type="protein sequence ID" value="RPRC006855-PA"/>
    <property type="gene ID" value="RPRC006855"/>
</dbReference>
<accession>T1HS35</accession>
<dbReference type="AlphaFoldDB" id="T1HS35"/>
<sequence length="515" mass="59311">MMGLLDFAAKYLPEVNEWKMAKEAKLHNEERNWYGQHHFTEALTSESAISTKKRPKKIVRHKRKGITCKQKASMDAHIKRITKASLSRCQRLNFAMPRIAKGCKKLTISKNERNFRFLEANIPFRLFALRLDRDRSSMGTLITQIWKKAPSTAVIEVNVLREAICPEDVKNCQCHLVQRLPHRRRTAPRKPVETNWDVNKQDLPKKETTESKILMTKDVQTIETSSHLSIASRIDSEIKSFKEKREDFINYLQILQSEIKALEVPHGDYSESRATLNGQEKSIEKDVGINEQITEEKAHVKDVSASRMEYTIEELRKELSEKILKENKEQVAQEVSAEVITMGEESNRVNKVERMAKKLIPKSNSHTLEKKVKFVKGQNENRKSSSKKNKATSNREDNNNKLSASSESKKVKPSAAGTDVKVEPNEVKEEAIKVKENSKKPRRTPNCVRRITTVTSGNIKTKFSTDRFRHSKIKLLREEDINREVIDLVIPKLRNLARQGKILSDKTKEAYKYGV</sequence>
<evidence type="ECO:0000256" key="1">
    <source>
        <dbReference type="SAM" id="MobiDB-lite"/>
    </source>
</evidence>
<feature type="region of interest" description="Disordered" evidence="1">
    <location>
        <begin position="358"/>
        <end position="424"/>
    </location>
</feature>
<proteinExistence type="predicted"/>